<proteinExistence type="predicted"/>
<sequence length="552" mass="60631">MDPDRPGWEREPDPVTNAAQTPATNGRAHEARAPDTDENTGTTYRGPAHPGAPRLTGLDGVDHVEVAEEGDQDVLEHERFDTADLRLAGAGIVLAVVRLSDSAHWELRLPDSRPDEQLRVPVAAPDVEGVDPDQIPEEIDALIRGVRRGRPVAPVGRIKVVRGTTRLIGDGGREVATIARDEVQVSTLGESTTVENWSEAEVQAGVGTGPDLLRAIDERVRETGLTPAPHDAEAALGRMLAELSPPAAPRWTGKRGSAATVLLTYVGTQVDRLAAREQDLRTDEPDAVHQLRVAARRIRSALRTYRPLVDDPRTDHLVAELRWLGRALADDRDAEVLEERITGALHALPEEQRLGPVQAQVTRHFARRRAEARASTLEVIDGERYEALRAGLQRFLVDPPLSGAATKKAEKVLPALAGRTARRLAKRMDAAVEVLSHGEDADEAIHRARKTGKQVRYSVEVVRPVGGRIGKQANAFRKRLKELQDELGAHQDTVVARHALRELGAQAGAENQNGYTFGILHGRDEVHAREIEERLPETWGRIGARKHRRWMS</sequence>
<feature type="domain" description="CHAD" evidence="2">
    <location>
        <begin position="255"/>
        <end position="544"/>
    </location>
</feature>
<dbReference type="PANTHER" id="PTHR39339">
    <property type="entry name" value="SLR1444 PROTEIN"/>
    <property type="match status" value="1"/>
</dbReference>
<organism evidence="3 4">
    <name type="scientific">Pseudonocardia endophytica</name>
    <dbReference type="NCBI Taxonomy" id="401976"/>
    <lineage>
        <taxon>Bacteria</taxon>
        <taxon>Bacillati</taxon>
        <taxon>Actinomycetota</taxon>
        <taxon>Actinomycetes</taxon>
        <taxon>Pseudonocardiales</taxon>
        <taxon>Pseudonocardiaceae</taxon>
        <taxon>Pseudonocardia</taxon>
    </lineage>
</organism>
<dbReference type="SUPFAM" id="SSF55154">
    <property type="entry name" value="CYTH-like phosphatases"/>
    <property type="match status" value="1"/>
</dbReference>
<comment type="caution">
    <text evidence="3">The sequence shown here is derived from an EMBL/GenBank/DDBJ whole genome shotgun (WGS) entry which is preliminary data.</text>
</comment>
<accession>A0A4R1HVW5</accession>
<dbReference type="PROSITE" id="PS51708">
    <property type="entry name" value="CHAD"/>
    <property type="match status" value="1"/>
</dbReference>
<evidence type="ECO:0000259" key="2">
    <source>
        <dbReference type="PROSITE" id="PS51708"/>
    </source>
</evidence>
<reference evidence="3 4" key="1">
    <citation type="submission" date="2019-03" db="EMBL/GenBank/DDBJ databases">
        <title>Sequencing the genomes of 1000 actinobacteria strains.</title>
        <authorList>
            <person name="Klenk H.-P."/>
        </authorList>
    </citation>
    <scope>NUCLEOTIDE SEQUENCE [LARGE SCALE GENOMIC DNA]</scope>
    <source>
        <strain evidence="3 4">DSM 44969</strain>
    </source>
</reference>
<protein>
    <submittedName>
        <fullName evidence="3">CHAD domain-containing protein</fullName>
    </submittedName>
</protein>
<name>A0A4R1HVW5_PSEEN</name>
<dbReference type="Proteomes" id="UP000295560">
    <property type="component" value="Unassembled WGS sequence"/>
</dbReference>
<dbReference type="InterPro" id="IPR038186">
    <property type="entry name" value="CHAD_dom_sf"/>
</dbReference>
<dbReference type="AlphaFoldDB" id="A0A4R1HVW5"/>
<dbReference type="Pfam" id="PF05235">
    <property type="entry name" value="CHAD"/>
    <property type="match status" value="1"/>
</dbReference>
<dbReference type="InterPro" id="IPR007899">
    <property type="entry name" value="CHAD_dom"/>
</dbReference>
<evidence type="ECO:0000256" key="1">
    <source>
        <dbReference type="SAM" id="MobiDB-lite"/>
    </source>
</evidence>
<keyword evidence="4" id="KW-1185">Reference proteome</keyword>
<dbReference type="EMBL" id="SMFZ01000001">
    <property type="protein sequence ID" value="TCK25581.1"/>
    <property type="molecule type" value="Genomic_DNA"/>
</dbReference>
<dbReference type="PANTHER" id="PTHR39339:SF1">
    <property type="entry name" value="CHAD DOMAIN-CONTAINING PROTEIN"/>
    <property type="match status" value="1"/>
</dbReference>
<gene>
    <name evidence="3" type="ORF">EV378_1394</name>
</gene>
<feature type="region of interest" description="Disordered" evidence="1">
    <location>
        <begin position="1"/>
        <end position="58"/>
    </location>
</feature>
<dbReference type="InterPro" id="IPR033469">
    <property type="entry name" value="CYTH-like_dom_sf"/>
</dbReference>
<dbReference type="SMART" id="SM00880">
    <property type="entry name" value="CHAD"/>
    <property type="match status" value="1"/>
</dbReference>
<evidence type="ECO:0000313" key="4">
    <source>
        <dbReference type="Proteomes" id="UP000295560"/>
    </source>
</evidence>
<feature type="compositionally biased region" description="Basic and acidic residues" evidence="1">
    <location>
        <begin position="1"/>
        <end position="13"/>
    </location>
</feature>
<dbReference type="Gene3D" id="1.40.20.10">
    <property type="entry name" value="CHAD domain"/>
    <property type="match status" value="1"/>
</dbReference>
<evidence type="ECO:0000313" key="3">
    <source>
        <dbReference type="EMBL" id="TCK25581.1"/>
    </source>
</evidence>